<dbReference type="PANTHER" id="PTHR11895">
    <property type="entry name" value="TRANSAMIDASE"/>
    <property type="match status" value="1"/>
</dbReference>
<sequence length="566" mass="62669">MPLDRRLFLQYCSALGLTGTLFPGVLYAKIEEGEPITPETIACAERIAGLSFTEEQRQMMVEDLTERLKDYEALRQVPLPNDVIPAFVFDPTIGGEPVPEGTAGMRWEPRPVERPRSDEDLAFMTVAELSYLLKTRQVRSVELTELYLSRLKRYDPVLKAVVTYTEELAFEQARKADEELDAGHWRGPLHGVPYGAKDLLAVPGYRTTWGAKPYENQVLDVKAAVIERLEAAGAVLVAKLTLGALAWGDVWFGGQTKNPWNIDQGSSGSSAGSGAAVAAGLVPFAIGSETLGSIVSPSTRNGVTGHRPTFGAVSRYGAMALSWTMDKLGPMARSAEDCALVFEAIRGRDARDPSTRDMPFPFDPAFDVRQLRVGYLADAFEEDYENREADLQTLQVLRDLGITLKPIRLPDDLPVSAMLLTLEVEAAAAFDELTRTGGVDQMVRQGRNTWPHVFRVARFVPAVEFLQANRIRTLLMQRMAEVFREVDVFVAPAFQGGTLRITNLTGHPCVCVPNAFHPLKDKPLSPRRQPGSITFIGGLYRDAEVLMLAHAYQQATDFHRRRPPIR</sequence>
<evidence type="ECO:0000313" key="2">
    <source>
        <dbReference type="EMBL" id="SHK92685.1"/>
    </source>
</evidence>
<feature type="domain" description="Amidase" evidence="1">
    <location>
        <begin position="142"/>
        <end position="505"/>
    </location>
</feature>
<keyword evidence="2" id="KW-0808">Transferase</keyword>
<gene>
    <name evidence="2" type="ORF">SAMN04488087_2318</name>
</gene>
<dbReference type="EMBL" id="FRAU01000008">
    <property type="protein sequence ID" value="SHK92685.1"/>
    <property type="molecule type" value="Genomic_DNA"/>
</dbReference>
<protein>
    <submittedName>
        <fullName evidence="2">Asp-tRNAAsn/Glu-tRNAGln amidotransferase A subunit</fullName>
    </submittedName>
</protein>
<dbReference type="GO" id="GO:0050567">
    <property type="term" value="F:glutaminyl-tRNA synthase (glutamine-hydrolyzing) activity"/>
    <property type="evidence" value="ECO:0007669"/>
    <property type="project" value="TreeGrafter"/>
</dbReference>
<dbReference type="SUPFAM" id="SSF75304">
    <property type="entry name" value="Amidase signature (AS) enzymes"/>
    <property type="match status" value="1"/>
</dbReference>
<dbReference type="AlphaFoldDB" id="A0A1M6WGN9"/>
<proteinExistence type="predicted"/>
<dbReference type="InterPro" id="IPR000120">
    <property type="entry name" value="Amidase"/>
</dbReference>
<dbReference type="Pfam" id="PF01425">
    <property type="entry name" value="Amidase"/>
    <property type="match status" value="1"/>
</dbReference>
<dbReference type="STRING" id="633813.SAMN04488087_2318"/>
<dbReference type="InterPro" id="IPR023631">
    <property type="entry name" value="Amidase_dom"/>
</dbReference>
<accession>A0A1M6WGN9</accession>
<dbReference type="GO" id="GO:0016740">
    <property type="term" value="F:transferase activity"/>
    <property type="evidence" value="ECO:0007669"/>
    <property type="project" value="UniProtKB-KW"/>
</dbReference>
<dbReference type="RefSeq" id="WP_072716131.1">
    <property type="nucleotide sequence ID" value="NZ_FRAU01000008.1"/>
</dbReference>
<name>A0A1M6WGN9_9BACT</name>
<reference evidence="3" key="1">
    <citation type="submission" date="2016-11" db="EMBL/GenBank/DDBJ databases">
        <authorList>
            <person name="Varghese N."/>
            <person name="Submissions S."/>
        </authorList>
    </citation>
    <scope>NUCLEOTIDE SEQUENCE [LARGE SCALE GENOMIC DNA]</scope>
    <source>
        <strain evidence="3">DSM 22212</strain>
    </source>
</reference>
<evidence type="ECO:0000259" key="1">
    <source>
        <dbReference type="Pfam" id="PF01425"/>
    </source>
</evidence>
<evidence type="ECO:0000313" key="3">
    <source>
        <dbReference type="Proteomes" id="UP000185812"/>
    </source>
</evidence>
<dbReference type="OrthoDB" id="9811471at2"/>
<dbReference type="Gene3D" id="3.90.1300.10">
    <property type="entry name" value="Amidase signature (AS) domain"/>
    <property type="match status" value="1"/>
</dbReference>
<keyword evidence="3" id="KW-1185">Reference proteome</keyword>
<organism evidence="2 3">
    <name type="scientific">Rhodothermus profundi</name>
    <dbReference type="NCBI Taxonomy" id="633813"/>
    <lineage>
        <taxon>Bacteria</taxon>
        <taxon>Pseudomonadati</taxon>
        <taxon>Rhodothermota</taxon>
        <taxon>Rhodothermia</taxon>
        <taxon>Rhodothermales</taxon>
        <taxon>Rhodothermaceae</taxon>
        <taxon>Rhodothermus</taxon>
    </lineage>
</organism>
<dbReference type="Proteomes" id="UP000185812">
    <property type="component" value="Unassembled WGS sequence"/>
</dbReference>
<dbReference type="InterPro" id="IPR036928">
    <property type="entry name" value="AS_sf"/>
</dbReference>
<dbReference type="PANTHER" id="PTHR11895:SF73">
    <property type="entry name" value="AMIDASE FAMILY PROTEIN"/>
    <property type="match status" value="1"/>
</dbReference>